<dbReference type="Proteomes" id="UP000606900">
    <property type="component" value="Unassembled WGS sequence"/>
</dbReference>
<dbReference type="PROSITE" id="PS51257">
    <property type="entry name" value="PROKAR_LIPOPROTEIN"/>
    <property type="match status" value="1"/>
</dbReference>
<sequence length="155" mass="17372">MKEYAGILFGFLVLSVLISGCTDNTQNTYGTQFYEGKWKVGTDHFGGIPQQVIDAFSGNYKAYQNNTTITLVGTGKQMSLQNDTNHQIKVIFTQDGSNVNTTYYLDGSLKGYSYTKDVTIEQLFNNSKKIWEGSRTTAEEQFSSELVSRTENVKL</sequence>
<proteinExistence type="predicted"/>
<organism evidence="1 2">
    <name type="scientific">Methanobacterium formicicum</name>
    <dbReference type="NCBI Taxonomy" id="2162"/>
    <lineage>
        <taxon>Archaea</taxon>
        <taxon>Methanobacteriati</taxon>
        <taxon>Methanobacteriota</taxon>
        <taxon>Methanomada group</taxon>
        <taxon>Methanobacteria</taxon>
        <taxon>Methanobacteriales</taxon>
        <taxon>Methanobacteriaceae</taxon>
        <taxon>Methanobacterium</taxon>
    </lineage>
</organism>
<accession>A0A843AMD4</accession>
<comment type="caution">
    <text evidence="1">The sequence shown here is derived from an EMBL/GenBank/DDBJ whole genome shotgun (WGS) entry which is preliminary data.</text>
</comment>
<gene>
    <name evidence="1" type="ORF">ISP06_03640</name>
</gene>
<dbReference type="EMBL" id="JADIIL010000014">
    <property type="protein sequence ID" value="MBF4474551.1"/>
    <property type="molecule type" value="Genomic_DNA"/>
</dbReference>
<reference evidence="1" key="1">
    <citation type="submission" date="2020-10" db="EMBL/GenBank/DDBJ databases">
        <title>Dehalococcoides mccartyi of a TCE/Cr reducing biochatode.</title>
        <authorList>
            <person name="Matturro B."/>
        </authorList>
    </citation>
    <scope>NUCLEOTIDE SEQUENCE</scope>
    <source>
        <strain evidence="1">Bin2</strain>
    </source>
</reference>
<name>A0A843AMD4_METFO</name>
<protein>
    <submittedName>
        <fullName evidence="1">Uncharacterized protein</fullName>
    </submittedName>
</protein>
<evidence type="ECO:0000313" key="2">
    <source>
        <dbReference type="Proteomes" id="UP000606900"/>
    </source>
</evidence>
<evidence type="ECO:0000313" key="1">
    <source>
        <dbReference type="EMBL" id="MBF4474551.1"/>
    </source>
</evidence>
<dbReference type="AlphaFoldDB" id="A0A843AMD4"/>
<dbReference type="RefSeq" id="WP_276698574.1">
    <property type="nucleotide sequence ID" value="NZ_JADIIL010000014.1"/>
</dbReference>